<evidence type="ECO:0000313" key="4">
    <source>
        <dbReference type="Proteomes" id="UP001443914"/>
    </source>
</evidence>
<feature type="domain" description="Retrovirus-related Pol polyprotein from transposon TNT 1-94-like beta-barrel" evidence="2">
    <location>
        <begin position="6"/>
        <end position="63"/>
    </location>
</feature>
<sequence length="333" mass="37983">MDQIHDYENLVVYVGNSNEVSVLDIGKVHLKLTFGKVLTFDNVLYVLDMRRNLISGALLNKAGLKLILESDKSVLSKNGQFVDKGFCNDDLFVLDVEMNTSISSTYMVESIDIWYSRLGHVNTKSIKRIKTMNLLPNLISHDMDKSMCGSKKNGIIHEFSAPYTYPKQNCVAERKNRTLKDMMNAMLLSSGSKTSKGYFDVLVELTMLRKNLKKFGYFDVEPARTPFDASLYLKKNLSESVDQAGYVSTRYTHNPGHDHWYTFVRLFRYLKGTAIFRLSYCGYPLILERYCEANWISESNDIHSTSDYVFILSGAAVSWISSKQTCIARSTME</sequence>
<dbReference type="GO" id="GO:0003676">
    <property type="term" value="F:nucleic acid binding"/>
    <property type="evidence" value="ECO:0007669"/>
    <property type="project" value="InterPro"/>
</dbReference>
<gene>
    <name evidence="3" type="ORF">RND81_12G042100</name>
</gene>
<reference evidence="3" key="1">
    <citation type="submission" date="2024-03" db="EMBL/GenBank/DDBJ databases">
        <title>WGS assembly of Saponaria officinalis var. Norfolk2.</title>
        <authorList>
            <person name="Jenkins J."/>
            <person name="Shu S."/>
            <person name="Grimwood J."/>
            <person name="Barry K."/>
            <person name="Goodstein D."/>
            <person name="Schmutz J."/>
            <person name="Leebens-Mack J."/>
            <person name="Osbourn A."/>
        </authorList>
    </citation>
    <scope>NUCLEOTIDE SEQUENCE [LARGE SCALE GENOMIC DNA]</scope>
    <source>
        <strain evidence="3">JIC</strain>
    </source>
</reference>
<dbReference type="AlphaFoldDB" id="A0AAW1H6K1"/>
<evidence type="ECO:0000313" key="3">
    <source>
        <dbReference type="EMBL" id="KAK9671610.1"/>
    </source>
</evidence>
<accession>A0AAW1H6K1</accession>
<comment type="caution">
    <text evidence="3">The sequence shown here is derived from an EMBL/GenBank/DDBJ whole genome shotgun (WGS) entry which is preliminary data.</text>
</comment>
<evidence type="ECO:0008006" key="5">
    <source>
        <dbReference type="Google" id="ProtNLM"/>
    </source>
</evidence>
<dbReference type="Pfam" id="PF22936">
    <property type="entry name" value="Pol_BBD"/>
    <property type="match status" value="1"/>
</dbReference>
<name>A0AAW1H6K1_SAPOF</name>
<protein>
    <recommendedName>
        <fullName evidence="5">GAG-pre-integrase domain-containing protein</fullName>
    </recommendedName>
</protein>
<dbReference type="PANTHER" id="PTHR47592">
    <property type="entry name" value="PBF68 PROTEIN"/>
    <property type="match status" value="1"/>
</dbReference>
<dbReference type="InterPro" id="IPR012337">
    <property type="entry name" value="RNaseH-like_sf"/>
</dbReference>
<feature type="domain" description="GAG-pre-integrase" evidence="1">
    <location>
        <begin position="91"/>
        <end position="148"/>
    </location>
</feature>
<dbReference type="EMBL" id="JBDFQZ010000012">
    <property type="protein sequence ID" value="KAK9671610.1"/>
    <property type="molecule type" value="Genomic_DNA"/>
</dbReference>
<dbReference type="InterPro" id="IPR036397">
    <property type="entry name" value="RNaseH_sf"/>
</dbReference>
<dbReference type="Proteomes" id="UP001443914">
    <property type="component" value="Unassembled WGS sequence"/>
</dbReference>
<dbReference type="InterPro" id="IPR025724">
    <property type="entry name" value="GAG-pre-integrase_dom"/>
</dbReference>
<dbReference type="Pfam" id="PF13976">
    <property type="entry name" value="gag_pre-integrs"/>
    <property type="match status" value="1"/>
</dbReference>
<evidence type="ECO:0000259" key="1">
    <source>
        <dbReference type="Pfam" id="PF13976"/>
    </source>
</evidence>
<dbReference type="Gene3D" id="3.30.420.10">
    <property type="entry name" value="Ribonuclease H-like superfamily/Ribonuclease H"/>
    <property type="match status" value="1"/>
</dbReference>
<proteinExistence type="predicted"/>
<organism evidence="3 4">
    <name type="scientific">Saponaria officinalis</name>
    <name type="common">Common soapwort</name>
    <name type="synonym">Lychnis saponaria</name>
    <dbReference type="NCBI Taxonomy" id="3572"/>
    <lineage>
        <taxon>Eukaryota</taxon>
        <taxon>Viridiplantae</taxon>
        <taxon>Streptophyta</taxon>
        <taxon>Embryophyta</taxon>
        <taxon>Tracheophyta</taxon>
        <taxon>Spermatophyta</taxon>
        <taxon>Magnoliopsida</taxon>
        <taxon>eudicotyledons</taxon>
        <taxon>Gunneridae</taxon>
        <taxon>Pentapetalae</taxon>
        <taxon>Caryophyllales</taxon>
        <taxon>Caryophyllaceae</taxon>
        <taxon>Caryophylleae</taxon>
        <taxon>Saponaria</taxon>
    </lineage>
</organism>
<keyword evidence="4" id="KW-1185">Reference proteome</keyword>
<dbReference type="InterPro" id="IPR054722">
    <property type="entry name" value="PolX-like_BBD"/>
</dbReference>
<dbReference type="PANTHER" id="PTHR47592:SF30">
    <property type="entry name" value="CCHC-TYPE DOMAIN-CONTAINING PROTEIN"/>
    <property type="match status" value="1"/>
</dbReference>
<evidence type="ECO:0000259" key="2">
    <source>
        <dbReference type="Pfam" id="PF22936"/>
    </source>
</evidence>
<dbReference type="SUPFAM" id="SSF53098">
    <property type="entry name" value="Ribonuclease H-like"/>
    <property type="match status" value="1"/>
</dbReference>